<dbReference type="SUPFAM" id="SSF57756">
    <property type="entry name" value="Retrovirus zinc finger-like domains"/>
    <property type="match status" value="1"/>
</dbReference>
<evidence type="ECO:0000313" key="3">
    <source>
        <dbReference type="EMBL" id="VDN20714.1"/>
    </source>
</evidence>
<dbReference type="SMART" id="SM00343">
    <property type="entry name" value="ZnF_C2HC"/>
    <property type="match status" value="1"/>
</dbReference>
<dbReference type="InterPro" id="IPR001878">
    <property type="entry name" value="Znf_CCHC"/>
</dbReference>
<keyword evidence="4" id="KW-1185">Reference proteome</keyword>
<dbReference type="Gene3D" id="4.10.60.10">
    <property type="entry name" value="Zinc finger, CCHC-type"/>
    <property type="match status" value="1"/>
</dbReference>
<dbReference type="AlphaFoldDB" id="A0A183DV43"/>
<gene>
    <name evidence="3" type="ORF">GPUH_LOCUS12584</name>
</gene>
<evidence type="ECO:0000256" key="1">
    <source>
        <dbReference type="PROSITE-ProRule" id="PRU00047"/>
    </source>
</evidence>
<dbReference type="OrthoDB" id="427960at2759"/>
<reference evidence="5" key="1">
    <citation type="submission" date="2016-06" db="UniProtKB">
        <authorList>
            <consortium name="WormBaseParasite"/>
        </authorList>
    </citation>
    <scope>IDENTIFICATION</scope>
</reference>
<protein>
    <submittedName>
        <fullName evidence="5">CCHC-type domain-containing protein</fullName>
    </submittedName>
</protein>
<dbReference type="WBParaSite" id="GPUH_0001259801-mRNA-1">
    <property type="protein sequence ID" value="GPUH_0001259801-mRNA-1"/>
    <property type="gene ID" value="GPUH_0001259801"/>
</dbReference>
<name>A0A183DV43_9BILA</name>
<organism evidence="5">
    <name type="scientific">Gongylonema pulchrum</name>
    <dbReference type="NCBI Taxonomy" id="637853"/>
    <lineage>
        <taxon>Eukaryota</taxon>
        <taxon>Metazoa</taxon>
        <taxon>Ecdysozoa</taxon>
        <taxon>Nematoda</taxon>
        <taxon>Chromadorea</taxon>
        <taxon>Rhabditida</taxon>
        <taxon>Spirurina</taxon>
        <taxon>Spiruromorpha</taxon>
        <taxon>Spiruroidea</taxon>
        <taxon>Gongylonematidae</taxon>
        <taxon>Gongylonema</taxon>
    </lineage>
</organism>
<dbReference type="GO" id="GO:0003676">
    <property type="term" value="F:nucleic acid binding"/>
    <property type="evidence" value="ECO:0007669"/>
    <property type="project" value="InterPro"/>
</dbReference>
<dbReference type="InterPro" id="IPR036875">
    <property type="entry name" value="Znf_CCHC_sf"/>
</dbReference>
<keyword evidence="1" id="KW-0863">Zinc-finger</keyword>
<evidence type="ECO:0000259" key="2">
    <source>
        <dbReference type="PROSITE" id="PS50158"/>
    </source>
</evidence>
<evidence type="ECO:0000313" key="4">
    <source>
        <dbReference type="Proteomes" id="UP000271098"/>
    </source>
</evidence>
<dbReference type="GO" id="GO:0008270">
    <property type="term" value="F:zinc ion binding"/>
    <property type="evidence" value="ECO:0007669"/>
    <property type="project" value="UniProtKB-KW"/>
</dbReference>
<sequence>MSSSDSDKCYKCNEKGHIARNCPSQTHDGNRRGASGGLCPFFGQLVKLGSFLSFFKGQ</sequence>
<reference evidence="3 4" key="2">
    <citation type="submission" date="2018-11" db="EMBL/GenBank/DDBJ databases">
        <authorList>
            <consortium name="Pathogen Informatics"/>
        </authorList>
    </citation>
    <scope>NUCLEOTIDE SEQUENCE [LARGE SCALE GENOMIC DNA]</scope>
</reference>
<keyword evidence="1" id="KW-0479">Metal-binding</keyword>
<dbReference type="GO" id="GO:0019899">
    <property type="term" value="F:enzyme binding"/>
    <property type="evidence" value="ECO:0007669"/>
    <property type="project" value="UniProtKB-ARBA"/>
</dbReference>
<dbReference type="Proteomes" id="UP000271098">
    <property type="component" value="Unassembled WGS sequence"/>
</dbReference>
<keyword evidence="1" id="KW-0862">Zinc</keyword>
<accession>A0A183DV43</accession>
<proteinExistence type="predicted"/>
<dbReference type="Pfam" id="PF00098">
    <property type="entry name" value="zf-CCHC"/>
    <property type="match status" value="1"/>
</dbReference>
<dbReference type="PROSITE" id="PS50158">
    <property type="entry name" value="ZF_CCHC"/>
    <property type="match status" value="1"/>
</dbReference>
<evidence type="ECO:0000313" key="5">
    <source>
        <dbReference type="WBParaSite" id="GPUH_0001259801-mRNA-1"/>
    </source>
</evidence>
<feature type="domain" description="CCHC-type" evidence="2">
    <location>
        <begin position="8"/>
        <end position="24"/>
    </location>
</feature>
<dbReference type="EMBL" id="UYRT01079437">
    <property type="protein sequence ID" value="VDN20714.1"/>
    <property type="molecule type" value="Genomic_DNA"/>
</dbReference>